<evidence type="ECO:0000313" key="4">
    <source>
        <dbReference type="EMBL" id="RSH78227.1"/>
    </source>
</evidence>
<evidence type="ECO:0000313" key="5">
    <source>
        <dbReference type="Proteomes" id="UP000279236"/>
    </source>
</evidence>
<dbReference type="CDD" id="cd22191">
    <property type="entry name" value="DPBB_RlpA_EXP_N-like"/>
    <property type="match status" value="1"/>
</dbReference>
<feature type="compositionally biased region" description="Low complexity" evidence="2">
    <location>
        <begin position="121"/>
        <end position="187"/>
    </location>
</feature>
<organism evidence="4 5">
    <name type="scientific">Apiotrichum porosum</name>
    <dbReference type="NCBI Taxonomy" id="105984"/>
    <lineage>
        <taxon>Eukaryota</taxon>
        <taxon>Fungi</taxon>
        <taxon>Dikarya</taxon>
        <taxon>Basidiomycota</taxon>
        <taxon>Agaricomycotina</taxon>
        <taxon>Tremellomycetes</taxon>
        <taxon>Trichosporonales</taxon>
        <taxon>Trichosporonaceae</taxon>
        <taxon>Apiotrichum</taxon>
    </lineage>
</organism>
<evidence type="ECO:0000256" key="2">
    <source>
        <dbReference type="SAM" id="MobiDB-lite"/>
    </source>
</evidence>
<evidence type="ECO:0008006" key="6">
    <source>
        <dbReference type="Google" id="ProtNLM"/>
    </source>
</evidence>
<proteinExistence type="predicted"/>
<evidence type="ECO:0000256" key="3">
    <source>
        <dbReference type="SAM" id="SignalP"/>
    </source>
</evidence>
<accession>A0A427XHJ5</accession>
<feature type="signal peptide" evidence="3">
    <location>
        <begin position="1"/>
        <end position="18"/>
    </location>
</feature>
<dbReference type="PANTHER" id="PTHR31836">
    <property type="match status" value="1"/>
</dbReference>
<name>A0A427XHJ5_9TREE</name>
<keyword evidence="5" id="KW-1185">Reference proteome</keyword>
<dbReference type="AlphaFoldDB" id="A0A427XHJ5"/>
<dbReference type="InterPro" id="IPR036908">
    <property type="entry name" value="RlpA-like_sf"/>
</dbReference>
<comment type="caution">
    <text evidence="4">The sequence shown here is derived from an EMBL/GenBank/DDBJ whole genome shotgun (WGS) entry which is preliminary data.</text>
</comment>
<dbReference type="SUPFAM" id="SSF50685">
    <property type="entry name" value="Barwin-like endoglucanases"/>
    <property type="match status" value="1"/>
</dbReference>
<dbReference type="InterPro" id="IPR051477">
    <property type="entry name" value="Expansin_CellWall"/>
</dbReference>
<dbReference type="STRING" id="105984.A0A427XHJ5"/>
<dbReference type="GeneID" id="39587234"/>
<dbReference type="PANTHER" id="PTHR31836:SF28">
    <property type="entry name" value="SRCR DOMAIN-CONTAINING PROTEIN-RELATED"/>
    <property type="match status" value="1"/>
</dbReference>
<feature type="chain" id="PRO_5019455602" description="RlpA-like protein double-psi beta-barrel domain-containing protein" evidence="3">
    <location>
        <begin position="19"/>
        <end position="269"/>
    </location>
</feature>
<gene>
    <name evidence="4" type="ORF">EHS24_002691</name>
</gene>
<evidence type="ECO:0000256" key="1">
    <source>
        <dbReference type="ARBA" id="ARBA00022729"/>
    </source>
</evidence>
<dbReference type="Gene3D" id="2.40.40.10">
    <property type="entry name" value="RlpA-like domain"/>
    <property type="match status" value="1"/>
</dbReference>
<reference evidence="4 5" key="1">
    <citation type="submission" date="2018-11" db="EMBL/GenBank/DDBJ databases">
        <title>Genome sequence of Apiotrichum porosum DSM 27194.</title>
        <authorList>
            <person name="Aliyu H."/>
            <person name="Gorte O."/>
            <person name="Ochsenreither K."/>
        </authorList>
    </citation>
    <scope>NUCLEOTIDE SEQUENCE [LARGE SCALE GENOMIC DNA]</scope>
    <source>
        <strain evidence="4 5">DSM 27194</strain>
    </source>
</reference>
<dbReference type="Proteomes" id="UP000279236">
    <property type="component" value="Unassembled WGS sequence"/>
</dbReference>
<dbReference type="RefSeq" id="XP_028473374.1">
    <property type="nucleotide sequence ID" value="XM_028618418.1"/>
</dbReference>
<dbReference type="EMBL" id="RSCE01000013">
    <property type="protein sequence ID" value="RSH78227.1"/>
    <property type="molecule type" value="Genomic_DNA"/>
</dbReference>
<keyword evidence="1 3" id="KW-0732">Signal</keyword>
<sequence>MFAYIYLLAAFLLQVACALPIGKRSFSGKATFFAVGLGACGGTNSDSDYIVALNAAQYGSGGYCNQGITITYNGKSVGATIVDMCPGCAYGSLDMSPALFKEFADESVGTFQMTWDFGSSNSGGDATTSSSSSTSQYVAPSTSSTTQETPTSTYVAPTTSDTPTSTSQSTTVAPTSTETSSSAPVSTDLTTSNSTLPAVTSTAGLNATNATITATANMTASTGVVIANATSTILPDTVTTDSSSDNSGLASLNNLVSLLGRIVVVGASL</sequence>
<dbReference type="OrthoDB" id="623670at2759"/>
<feature type="region of interest" description="Disordered" evidence="2">
    <location>
        <begin position="121"/>
        <end position="193"/>
    </location>
</feature>
<protein>
    <recommendedName>
        <fullName evidence="6">RlpA-like protein double-psi beta-barrel domain-containing protein</fullName>
    </recommendedName>
</protein>